<dbReference type="Proteomes" id="UP000054481">
    <property type="component" value="Unassembled WGS sequence"/>
</dbReference>
<evidence type="ECO:0000313" key="2">
    <source>
        <dbReference type="Proteomes" id="UP000054481"/>
    </source>
</evidence>
<dbReference type="Gene3D" id="3.90.228.10">
    <property type="match status" value="1"/>
</dbReference>
<name>A0A0F7ZH92_9HYPO</name>
<accession>A0A0F7ZH92</accession>
<dbReference type="AlphaFoldDB" id="A0A0F7ZH92"/>
<sequence length="430" mass="47867">MDQATFNWWWGDVYARAFYNHDQARMAEALTPGSNSDRLLSELLLGVYDSHRVCGGCKLRRAVASLMYCCSSSCLRILANNRAVAEELVDQIHLHLISINVGSPMTSPYALLQMYGSLGGQIIPDFTLSPLHAFSVKSVGAVTLLRPFPFSHPLELTTGRSHPVGMDRERACLWCMQKPMRDNHTFCSPDCSVAAASAAPGLIKVPEKHKTYRNVSELFFDGWGSKTKSPKIHAIWLVTWPKASREAFDTYRDEVELAQSCKSHGMSAGNERKLFRGMERACKIGEGSIRQPCTTSNCKLCEALRLGFGPYLLLKRTANYHGTRLGPGLYSSFNTVKASKYAINHVSSDVQVLMVCRTILGRQYLTSREDYFTAPPPGYDSVSGVTGQGSDFKDEEHVVYSEDAMRPAYLVAYCGGHLNRCERHPKPKTK</sequence>
<organism evidence="1 2">
    <name type="scientific">Hirsutella minnesotensis 3608</name>
    <dbReference type="NCBI Taxonomy" id="1043627"/>
    <lineage>
        <taxon>Eukaryota</taxon>
        <taxon>Fungi</taxon>
        <taxon>Dikarya</taxon>
        <taxon>Ascomycota</taxon>
        <taxon>Pezizomycotina</taxon>
        <taxon>Sordariomycetes</taxon>
        <taxon>Hypocreomycetidae</taxon>
        <taxon>Hypocreales</taxon>
        <taxon>Ophiocordycipitaceae</taxon>
        <taxon>Hirsutella</taxon>
    </lineage>
</organism>
<dbReference type="EMBL" id="KQ030550">
    <property type="protein sequence ID" value="KJZ72236.1"/>
    <property type="molecule type" value="Genomic_DNA"/>
</dbReference>
<dbReference type="PANTHER" id="PTHR46530">
    <property type="entry name" value="PROTEIN MONO-ADP-RIBOSYLTRANSFERASE PARP4"/>
    <property type="match status" value="1"/>
</dbReference>
<reference evidence="1 2" key="1">
    <citation type="journal article" date="2014" name="Genome Biol. Evol.">
        <title>Comparative genomics and transcriptomics analyses reveal divergent lifestyle features of nematode endoparasitic fungus Hirsutella minnesotensis.</title>
        <authorList>
            <person name="Lai Y."/>
            <person name="Liu K."/>
            <person name="Zhang X."/>
            <person name="Zhang X."/>
            <person name="Li K."/>
            <person name="Wang N."/>
            <person name="Shu C."/>
            <person name="Wu Y."/>
            <person name="Wang C."/>
            <person name="Bushley K.E."/>
            <person name="Xiang M."/>
            <person name="Liu X."/>
        </authorList>
    </citation>
    <scope>NUCLEOTIDE SEQUENCE [LARGE SCALE GENOMIC DNA]</scope>
    <source>
        <strain evidence="1 2">3608</strain>
    </source>
</reference>
<dbReference type="GO" id="GO:0005737">
    <property type="term" value="C:cytoplasm"/>
    <property type="evidence" value="ECO:0007669"/>
    <property type="project" value="TreeGrafter"/>
</dbReference>
<gene>
    <name evidence="1" type="ORF">HIM_08378</name>
</gene>
<dbReference type="InterPro" id="IPR031273">
    <property type="entry name" value="PARP4"/>
</dbReference>
<proteinExistence type="predicted"/>
<dbReference type="GO" id="GO:0003950">
    <property type="term" value="F:NAD+ poly-ADP-ribosyltransferase activity"/>
    <property type="evidence" value="ECO:0007669"/>
    <property type="project" value="InterPro"/>
</dbReference>
<dbReference type="OrthoDB" id="5153512at2759"/>
<protein>
    <submittedName>
        <fullName evidence="1">Uncharacterized protein</fullName>
    </submittedName>
</protein>
<dbReference type="SUPFAM" id="SSF56399">
    <property type="entry name" value="ADP-ribosylation"/>
    <property type="match status" value="1"/>
</dbReference>
<evidence type="ECO:0000313" key="1">
    <source>
        <dbReference type="EMBL" id="KJZ72236.1"/>
    </source>
</evidence>
<dbReference type="PANTHER" id="PTHR46530:SF1">
    <property type="entry name" value="PROTEIN MONO-ADP-RIBOSYLTRANSFERASE PARP4"/>
    <property type="match status" value="1"/>
</dbReference>
<keyword evidence="2" id="KW-1185">Reference proteome</keyword>